<evidence type="ECO:0000256" key="7">
    <source>
        <dbReference type="HAMAP-Rule" id="MF_00258"/>
    </source>
</evidence>
<dbReference type="RefSeq" id="WP_307328645.1">
    <property type="nucleotide sequence ID" value="NZ_JAUSUG010000017.1"/>
</dbReference>
<dbReference type="PANTHER" id="PTHR21198:SF2">
    <property type="entry name" value="GLUTAMATE RACEMASE"/>
    <property type="match status" value="1"/>
</dbReference>
<dbReference type="NCBIfam" id="NF002035">
    <property type="entry name" value="PRK00865.1-3"/>
    <property type="match status" value="1"/>
</dbReference>
<dbReference type="InterPro" id="IPR018187">
    <property type="entry name" value="Asp/Glu_racemase_AS_1"/>
</dbReference>
<gene>
    <name evidence="7" type="primary">murI</name>
    <name evidence="8" type="ORF">J2S74_003889</name>
</gene>
<feature type="binding site" evidence="7">
    <location>
        <begin position="9"/>
        <end position="10"/>
    </location>
    <ligand>
        <name>substrate</name>
    </ligand>
</feature>
<dbReference type="InterPro" id="IPR033134">
    <property type="entry name" value="Asp/Glu_racemase_AS_2"/>
</dbReference>
<feature type="binding site" evidence="7">
    <location>
        <begin position="41"/>
        <end position="42"/>
    </location>
    <ligand>
        <name>substrate</name>
    </ligand>
</feature>
<keyword evidence="3 7" id="KW-0133">Cell shape</keyword>
<feature type="binding site" evidence="7">
    <location>
        <begin position="184"/>
        <end position="185"/>
    </location>
    <ligand>
        <name>substrate</name>
    </ligand>
</feature>
<evidence type="ECO:0000256" key="6">
    <source>
        <dbReference type="ARBA" id="ARBA00023316"/>
    </source>
</evidence>
<dbReference type="Gene3D" id="3.40.50.1860">
    <property type="match status" value="2"/>
</dbReference>
<evidence type="ECO:0000256" key="5">
    <source>
        <dbReference type="ARBA" id="ARBA00023235"/>
    </source>
</evidence>
<dbReference type="EMBL" id="JAUSUG010000017">
    <property type="protein sequence ID" value="MDQ0256469.1"/>
    <property type="molecule type" value="Genomic_DNA"/>
</dbReference>
<protein>
    <recommendedName>
        <fullName evidence="2 7">Glutamate racemase</fullName>
        <ecNumber evidence="2 7">5.1.1.3</ecNumber>
    </recommendedName>
</protein>
<dbReference type="PROSITE" id="PS00924">
    <property type="entry name" value="ASP_GLU_RACEMASE_2"/>
    <property type="match status" value="1"/>
</dbReference>
<dbReference type="SUPFAM" id="SSF53681">
    <property type="entry name" value="Aspartate/glutamate racemase"/>
    <property type="match status" value="2"/>
</dbReference>
<dbReference type="GO" id="GO:0008881">
    <property type="term" value="F:glutamate racemase activity"/>
    <property type="evidence" value="ECO:0007669"/>
    <property type="project" value="UniProtKB-EC"/>
</dbReference>
<comment type="similarity">
    <text evidence="7">Belongs to the aspartate/glutamate racemases family.</text>
</comment>
<name>A0ABT9ZYZ5_9BACI</name>
<evidence type="ECO:0000256" key="1">
    <source>
        <dbReference type="ARBA" id="ARBA00001602"/>
    </source>
</evidence>
<comment type="function">
    <text evidence="7">Provides the (R)-glutamate required for cell wall biosynthesis.</text>
</comment>
<dbReference type="NCBIfam" id="TIGR00067">
    <property type="entry name" value="glut_race"/>
    <property type="match status" value="1"/>
</dbReference>
<feature type="active site" description="Proton donor/acceptor" evidence="7">
    <location>
        <position position="183"/>
    </location>
</feature>
<keyword evidence="4 7" id="KW-0573">Peptidoglycan synthesis</keyword>
<evidence type="ECO:0000313" key="9">
    <source>
        <dbReference type="Proteomes" id="UP001230005"/>
    </source>
</evidence>
<sequence length="280" mass="30991">MDRPIGVIDSGVGGLTVVSELIRQLPKEEIIYIGDTARCPYGPRSVEEVKTFTWEMINYLLFHDIKLLVIACNTATAVVLEEAKQQLSIPVIGVIHPGAIAALKSTKNDNVGVIGTEGTINSGAYYRELTMIKDTVRVESLACPKLVPLVERGMFTGEEAKKTVEESLAPILATNIDSLILGCTHYPLIAPLIQEIAGDHVEIICSGDETAREVSALLYHQELLFTGDREPSHLFYSTGSSDMFEQIAKQWLSLDDLDVKKIDLQHAKLSPILKRKYNWR</sequence>
<keyword evidence="9" id="KW-1185">Reference proteome</keyword>
<organism evidence="8 9">
    <name type="scientific">Evansella vedderi</name>
    <dbReference type="NCBI Taxonomy" id="38282"/>
    <lineage>
        <taxon>Bacteria</taxon>
        <taxon>Bacillati</taxon>
        <taxon>Bacillota</taxon>
        <taxon>Bacilli</taxon>
        <taxon>Bacillales</taxon>
        <taxon>Bacillaceae</taxon>
        <taxon>Evansella</taxon>
    </lineage>
</organism>
<evidence type="ECO:0000256" key="2">
    <source>
        <dbReference type="ARBA" id="ARBA00013090"/>
    </source>
</evidence>
<feature type="binding site" evidence="7">
    <location>
        <begin position="73"/>
        <end position="74"/>
    </location>
    <ligand>
        <name>substrate</name>
    </ligand>
</feature>
<evidence type="ECO:0000313" key="8">
    <source>
        <dbReference type="EMBL" id="MDQ0256469.1"/>
    </source>
</evidence>
<keyword evidence="6 7" id="KW-0961">Cell wall biogenesis/degradation</keyword>
<proteinExistence type="inferred from homology"/>
<dbReference type="Proteomes" id="UP001230005">
    <property type="component" value="Unassembled WGS sequence"/>
</dbReference>
<evidence type="ECO:0000256" key="4">
    <source>
        <dbReference type="ARBA" id="ARBA00022984"/>
    </source>
</evidence>
<reference evidence="8 9" key="1">
    <citation type="submission" date="2023-07" db="EMBL/GenBank/DDBJ databases">
        <title>Genomic Encyclopedia of Type Strains, Phase IV (KMG-IV): sequencing the most valuable type-strain genomes for metagenomic binning, comparative biology and taxonomic classification.</title>
        <authorList>
            <person name="Goeker M."/>
        </authorList>
    </citation>
    <scope>NUCLEOTIDE SEQUENCE [LARGE SCALE GENOMIC DNA]</scope>
    <source>
        <strain evidence="8 9">DSM 9768</strain>
    </source>
</reference>
<dbReference type="InterPro" id="IPR001920">
    <property type="entry name" value="Asp/Glu_race"/>
</dbReference>
<dbReference type="PANTHER" id="PTHR21198">
    <property type="entry name" value="GLUTAMATE RACEMASE"/>
    <property type="match status" value="1"/>
</dbReference>
<dbReference type="EC" id="5.1.1.3" evidence="2 7"/>
<dbReference type="HAMAP" id="MF_00258">
    <property type="entry name" value="Glu_racemase"/>
    <property type="match status" value="1"/>
</dbReference>
<feature type="active site" description="Proton donor/acceptor" evidence="7">
    <location>
        <position position="72"/>
    </location>
</feature>
<dbReference type="Pfam" id="PF01177">
    <property type="entry name" value="Asp_Glu_race"/>
    <property type="match status" value="1"/>
</dbReference>
<comment type="pathway">
    <text evidence="7">Cell wall biogenesis; peptidoglycan biosynthesis.</text>
</comment>
<dbReference type="InterPro" id="IPR015942">
    <property type="entry name" value="Asp/Glu/hydantoin_racemase"/>
</dbReference>
<keyword evidence="5 7" id="KW-0413">Isomerase</keyword>
<dbReference type="InterPro" id="IPR004391">
    <property type="entry name" value="Glu_race"/>
</dbReference>
<accession>A0ABT9ZYZ5</accession>
<evidence type="ECO:0000256" key="3">
    <source>
        <dbReference type="ARBA" id="ARBA00022960"/>
    </source>
</evidence>
<comment type="catalytic activity">
    <reaction evidence="1 7">
        <text>L-glutamate = D-glutamate</text>
        <dbReference type="Rhea" id="RHEA:12813"/>
        <dbReference type="ChEBI" id="CHEBI:29985"/>
        <dbReference type="ChEBI" id="CHEBI:29986"/>
        <dbReference type="EC" id="5.1.1.3"/>
    </reaction>
</comment>
<comment type="caution">
    <text evidence="8">The sequence shown here is derived from an EMBL/GenBank/DDBJ whole genome shotgun (WGS) entry which is preliminary data.</text>
</comment>
<dbReference type="PROSITE" id="PS00923">
    <property type="entry name" value="ASP_GLU_RACEMASE_1"/>
    <property type="match status" value="1"/>
</dbReference>